<comment type="caution">
    <text evidence="2">The sequence shown here is derived from an EMBL/GenBank/DDBJ whole genome shotgun (WGS) entry which is preliminary data.</text>
</comment>
<feature type="transmembrane region" description="Helical" evidence="1">
    <location>
        <begin position="30"/>
        <end position="52"/>
    </location>
</feature>
<dbReference type="Pfam" id="PF05908">
    <property type="entry name" value="Gamma_PGA_hydro"/>
    <property type="match status" value="1"/>
</dbReference>
<evidence type="ECO:0000313" key="3">
    <source>
        <dbReference type="Proteomes" id="UP000242470"/>
    </source>
</evidence>
<feature type="transmembrane region" description="Helical" evidence="1">
    <location>
        <begin position="6"/>
        <end position="23"/>
    </location>
</feature>
<evidence type="ECO:0008006" key="4">
    <source>
        <dbReference type="Google" id="ProtNLM"/>
    </source>
</evidence>
<name>A0AAP8PP27_9STAP</name>
<dbReference type="EMBL" id="PPQW01000028">
    <property type="protein sequence ID" value="PNZ67542.1"/>
    <property type="molecule type" value="Genomic_DNA"/>
</dbReference>
<dbReference type="AlphaFoldDB" id="A0AAP8PP27"/>
<evidence type="ECO:0000256" key="1">
    <source>
        <dbReference type="SAM" id="Phobius"/>
    </source>
</evidence>
<gene>
    <name evidence="2" type="ORF">CD158_05720</name>
</gene>
<dbReference type="Gene3D" id="3.40.630.100">
    <property type="entry name" value="Poly-gamma-glutamate hydrolase, zinc-binding motif"/>
    <property type="match status" value="1"/>
</dbReference>
<sequence length="269" mass="30522">MVLHLLSAIIIVIYQIISGVIMRREKIYSYIFFVLTIILVIGLIALAAYVYFAKPFSNENHTSSDYYENFKEMKKDNTEGEDYQIDHQNADSDILITAIHGGGIEPGTTELAKVTADKGEYNMYTFRGLLKEHNSRLHVTSTEFNEPRLIRMIKRSKVVVSLHGMDSDESVVYMGGEDATLKKSIREELENANFTVKKAPKALEGESHLNITNKYESSNGVQLEISEGLRREFFKDDELTRASRENPDNYSEAMEDFSAALIRGLKTAE</sequence>
<protein>
    <recommendedName>
        <fullName evidence="4">Phage-related replication protein</fullName>
    </recommendedName>
</protein>
<evidence type="ECO:0000313" key="2">
    <source>
        <dbReference type="EMBL" id="PNZ67542.1"/>
    </source>
</evidence>
<organism evidence="2 3">
    <name type="scientific">Staphylococcus auricularis</name>
    <dbReference type="NCBI Taxonomy" id="29379"/>
    <lineage>
        <taxon>Bacteria</taxon>
        <taxon>Bacillati</taxon>
        <taxon>Bacillota</taxon>
        <taxon>Bacilli</taxon>
        <taxon>Bacillales</taxon>
        <taxon>Staphylococcaceae</taxon>
        <taxon>Staphylococcus</taxon>
    </lineage>
</organism>
<keyword evidence="1" id="KW-1133">Transmembrane helix</keyword>
<proteinExistence type="predicted"/>
<dbReference type="Proteomes" id="UP000242470">
    <property type="component" value="Unassembled WGS sequence"/>
</dbReference>
<accession>A0AAP8PP27</accession>
<keyword evidence="1" id="KW-0812">Transmembrane</keyword>
<dbReference type="InterPro" id="IPR038128">
    <property type="entry name" value="Gamma_PGA_hydro_sf"/>
</dbReference>
<dbReference type="InterPro" id="IPR008585">
    <property type="entry name" value="Gamma_PGA_hydro"/>
</dbReference>
<reference evidence="2 3" key="1">
    <citation type="submission" date="2017-08" db="EMBL/GenBank/DDBJ databases">
        <title>Draft genome sequences of 64 type strains of genus Staph aureus.</title>
        <authorList>
            <person name="Cole K."/>
            <person name="Golubchik T."/>
            <person name="Russell J."/>
            <person name="Foster D."/>
            <person name="Llewelyn M."/>
            <person name="Wilson D."/>
            <person name="Crook D."/>
            <person name="Paul J."/>
        </authorList>
    </citation>
    <scope>NUCLEOTIDE SEQUENCE [LARGE SCALE GENOMIC DNA]</scope>
    <source>
        <strain evidence="2 3">NCTC 12101</strain>
    </source>
</reference>
<keyword evidence="1" id="KW-0472">Membrane</keyword>